<dbReference type="SUPFAM" id="SSF51045">
    <property type="entry name" value="WW domain"/>
    <property type="match status" value="1"/>
</dbReference>
<dbReference type="AlphaFoldDB" id="A0A9W7C0C2"/>
<dbReference type="Proteomes" id="UP001165122">
    <property type="component" value="Unassembled WGS sequence"/>
</dbReference>
<evidence type="ECO:0000259" key="2">
    <source>
        <dbReference type="PROSITE" id="PS50020"/>
    </source>
</evidence>
<evidence type="ECO:0000256" key="1">
    <source>
        <dbReference type="SAM" id="MobiDB-lite"/>
    </source>
</evidence>
<dbReference type="PROSITE" id="PS50020">
    <property type="entry name" value="WW_DOMAIN_2"/>
    <property type="match status" value="1"/>
</dbReference>
<feature type="domain" description="WW" evidence="2">
    <location>
        <begin position="730"/>
        <end position="764"/>
    </location>
</feature>
<evidence type="ECO:0000313" key="3">
    <source>
        <dbReference type="EMBL" id="GMI00887.1"/>
    </source>
</evidence>
<evidence type="ECO:0000313" key="4">
    <source>
        <dbReference type="Proteomes" id="UP001165122"/>
    </source>
</evidence>
<gene>
    <name evidence="3" type="ORF">TrLO_g12157</name>
</gene>
<feature type="region of interest" description="Disordered" evidence="1">
    <location>
        <begin position="654"/>
        <end position="727"/>
    </location>
</feature>
<dbReference type="EMBL" id="BRXW01000028">
    <property type="protein sequence ID" value="GMI00887.1"/>
    <property type="molecule type" value="Genomic_DNA"/>
</dbReference>
<accession>A0A9W7C0C2</accession>
<protein>
    <recommendedName>
        <fullName evidence="2">WW domain-containing protein</fullName>
    </recommendedName>
</protein>
<feature type="region of interest" description="Disordered" evidence="1">
    <location>
        <begin position="303"/>
        <end position="331"/>
    </location>
</feature>
<name>A0A9W7C0C2_9STRA</name>
<dbReference type="SMART" id="SM00456">
    <property type="entry name" value="WW"/>
    <property type="match status" value="1"/>
</dbReference>
<organism evidence="3 4">
    <name type="scientific">Triparma laevis f. longispina</name>
    <dbReference type="NCBI Taxonomy" id="1714387"/>
    <lineage>
        <taxon>Eukaryota</taxon>
        <taxon>Sar</taxon>
        <taxon>Stramenopiles</taxon>
        <taxon>Ochrophyta</taxon>
        <taxon>Bolidophyceae</taxon>
        <taxon>Parmales</taxon>
        <taxon>Triparmaceae</taxon>
        <taxon>Triparma</taxon>
    </lineage>
</organism>
<feature type="compositionally biased region" description="Pro residues" evidence="1">
    <location>
        <begin position="319"/>
        <end position="328"/>
    </location>
</feature>
<sequence>MLTTIFLLDPSPSGASPHSSPTSLDYQKMLSHSISSRLSKTLSPIGANCSFTLLRTHGGEGKYGGKCLTLLQELKGGGAPERFMSSLANLKQSNSPCPPNSLNSSISLALSIQSAAISSSHRTTPPTLHPLSTSCGRRPLITPSPAYLFLNLSTILNNKLSIRPQSFSALYNSPLVQWNRLQIVILAMEGVGEKEEKIVKGYRELCGAVGGRVWIWKGGNNRKINKLAEALTSSYTIPDLLPSSLLNHILTTPTLPYEIAPDAKKKSALPNITLGLGFNGQRFICDCTFLVQPVVQLREGEEPTDFPLLRPPTSSTPTIPFPDSPPNKPKSTYPNLTLLPTQPNAHCLTCLKPISSILEKFKMMKKGDRRIYYEMYFIQELRIPEGIYDAFEIIDRESKIEFGIVYKIAGNPGGVLIVCAPFIKMLGELTVKSLGISQAFFEKMKGKNTTIRPTPTGKLREEFKSFAGLVPPCYSDSIRNWCKVMDSAFAEDLTRHLPKVTYENANGRAEGEKARVFLDEGRKGGEGVEVDYRGVYEEARKKFFPSASNLSRRVTDNAQFSTVLEGEFNGRSKKISEQGNHRNRNVNESDLLRLCTVGRDGVWEGSFDDDVFPSYFFHPITGQFTDSPEARKLAVNVDFGNPFASREMPVGEVWASQRRPRKRKKEEAGEEEGVFAFAKVEEDEKEQESFPPPPASSTTPPVTPKEASPPSANQALTEAQLIDDKNKPKVRLPKDWVVAWSRSNKRWYFYNIPTKKSVWELAHVK</sequence>
<dbReference type="InterPro" id="IPR001202">
    <property type="entry name" value="WW_dom"/>
</dbReference>
<dbReference type="OrthoDB" id="9449012at2759"/>
<comment type="caution">
    <text evidence="3">The sequence shown here is derived from an EMBL/GenBank/DDBJ whole genome shotgun (WGS) entry which is preliminary data.</text>
</comment>
<keyword evidence="4" id="KW-1185">Reference proteome</keyword>
<proteinExistence type="predicted"/>
<dbReference type="Pfam" id="PF00397">
    <property type="entry name" value="WW"/>
    <property type="match status" value="1"/>
</dbReference>
<dbReference type="CDD" id="cd00201">
    <property type="entry name" value="WW"/>
    <property type="match status" value="1"/>
</dbReference>
<dbReference type="InterPro" id="IPR036020">
    <property type="entry name" value="WW_dom_sf"/>
</dbReference>
<dbReference type="Gene3D" id="2.20.70.10">
    <property type="match status" value="1"/>
</dbReference>
<reference evidence="4" key="1">
    <citation type="journal article" date="2023" name="Commun. Biol.">
        <title>Genome analysis of Parmales, the sister group of diatoms, reveals the evolutionary specialization of diatoms from phago-mixotrophs to photoautotrophs.</title>
        <authorList>
            <person name="Ban H."/>
            <person name="Sato S."/>
            <person name="Yoshikawa S."/>
            <person name="Yamada K."/>
            <person name="Nakamura Y."/>
            <person name="Ichinomiya M."/>
            <person name="Sato N."/>
            <person name="Blanc-Mathieu R."/>
            <person name="Endo H."/>
            <person name="Kuwata A."/>
            <person name="Ogata H."/>
        </authorList>
    </citation>
    <scope>NUCLEOTIDE SEQUENCE [LARGE SCALE GENOMIC DNA]</scope>
    <source>
        <strain evidence="4">NIES 3700</strain>
    </source>
</reference>